<evidence type="ECO:0000313" key="2">
    <source>
        <dbReference type="Proteomes" id="UP000324222"/>
    </source>
</evidence>
<accession>A0A5B7JYT1</accession>
<dbReference type="EMBL" id="VSRR010135247">
    <property type="protein sequence ID" value="MPD03222.1"/>
    <property type="molecule type" value="Genomic_DNA"/>
</dbReference>
<comment type="caution">
    <text evidence="1">The sequence shown here is derived from an EMBL/GenBank/DDBJ whole genome shotgun (WGS) entry which is preliminary data.</text>
</comment>
<evidence type="ECO:0000313" key="1">
    <source>
        <dbReference type="EMBL" id="MPD03222.1"/>
    </source>
</evidence>
<gene>
    <name evidence="1" type="ORF">E2C01_098847</name>
</gene>
<dbReference type="AlphaFoldDB" id="A0A5B7JYT1"/>
<keyword evidence="2" id="KW-1185">Reference proteome</keyword>
<name>A0A5B7JYT1_PORTR</name>
<sequence length="119" mass="12673">MRCSSHQVPPPPPLTRQLVRSSALPALGSSSQEHLKHLNGVKECVFNPTPWSHVHSEALAGCTREGLAEGRRGHQVTVNTVMRGNVMRVVWGVGWGRGWGVGGGTCGSSSPAPKLPSYL</sequence>
<organism evidence="1 2">
    <name type="scientific">Portunus trituberculatus</name>
    <name type="common">Swimming crab</name>
    <name type="synonym">Neptunus trituberculatus</name>
    <dbReference type="NCBI Taxonomy" id="210409"/>
    <lineage>
        <taxon>Eukaryota</taxon>
        <taxon>Metazoa</taxon>
        <taxon>Ecdysozoa</taxon>
        <taxon>Arthropoda</taxon>
        <taxon>Crustacea</taxon>
        <taxon>Multicrustacea</taxon>
        <taxon>Malacostraca</taxon>
        <taxon>Eumalacostraca</taxon>
        <taxon>Eucarida</taxon>
        <taxon>Decapoda</taxon>
        <taxon>Pleocyemata</taxon>
        <taxon>Brachyura</taxon>
        <taxon>Eubrachyura</taxon>
        <taxon>Portunoidea</taxon>
        <taxon>Portunidae</taxon>
        <taxon>Portuninae</taxon>
        <taxon>Portunus</taxon>
    </lineage>
</organism>
<proteinExistence type="predicted"/>
<reference evidence="1 2" key="1">
    <citation type="submission" date="2019-05" db="EMBL/GenBank/DDBJ databases">
        <title>Another draft genome of Portunus trituberculatus and its Hox gene families provides insights of decapod evolution.</title>
        <authorList>
            <person name="Jeong J.-H."/>
            <person name="Song I."/>
            <person name="Kim S."/>
            <person name="Choi T."/>
            <person name="Kim D."/>
            <person name="Ryu S."/>
            <person name="Kim W."/>
        </authorList>
    </citation>
    <scope>NUCLEOTIDE SEQUENCE [LARGE SCALE GENOMIC DNA]</scope>
    <source>
        <tissue evidence="1">Muscle</tissue>
    </source>
</reference>
<protein>
    <submittedName>
        <fullName evidence="1">Uncharacterized protein</fullName>
    </submittedName>
</protein>
<dbReference type="Proteomes" id="UP000324222">
    <property type="component" value="Unassembled WGS sequence"/>
</dbReference>